<reference evidence="2" key="2">
    <citation type="submission" date="2023-02" db="EMBL/GenBank/DDBJ databases">
        <authorList>
            <person name="Swenson N.G."/>
            <person name="Wegrzyn J.L."/>
            <person name="Mcevoy S.L."/>
        </authorList>
    </citation>
    <scope>NUCLEOTIDE SEQUENCE</scope>
    <source>
        <strain evidence="2">91603</strain>
        <tissue evidence="2">Leaf</tissue>
    </source>
</reference>
<evidence type="ECO:0000313" key="2">
    <source>
        <dbReference type="EMBL" id="KAI9176695.1"/>
    </source>
</evidence>
<dbReference type="EMBL" id="JAJSOW010000102">
    <property type="protein sequence ID" value="KAI9176695.1"/>
    <property type="molecule type" value="Genomic_DNA"/>
</dbReference>
<gene>
    <name evidence="2" type="ORF">LWI28_006032</name>
</gene>
<dbReference type="AlphaFoldDB" id="A0AAD5NPV9"/>
<feature type="region of interest" description="Disordered" evidence="1">
    <location>
        <begin position="40"/>
        <end position="71"/>
    </location>
</feature>
<comment type="caution">
    <text evidence="2">The sequence shown here is derived from an EMBL/GenBank/DDBJ whole genome shotgun (WGS) entry which is preliminary data.</text>
</comment>
<evidence type="ECO:0000313" key="3">
    <source>
        <dbReference type="Proteomes" id="UP001064489"/>
    </source>
</evidence>
<reference evidence="2" key="1">
    <citation type="journal article" date="2022" name="Plant J.">
        <title>Strategies of tolerance reflected in two North American maple genomes.</title>
        <authorList>
            <person name="McEvoy S.L."/>
            <person name="Sezen U.U."/>
            <person name="Trouern-Trend A."/>
            <person name="McMahon S.M."/>
            <person name="Schaberg P.G."/>
            <person name="Yang J."/>
            <person name="Wegrzyn J.L."/>
            <person name="Swenson N.G."/>
        </authorList>
    </citation>
    <scope>NUCLEOTIDE SEQUENCE</scope>
    <source>
        <strain evidence="2">91603</strain>
    </source>
</reference>
<evidence type="ECO:0000256" key="1">
    <source>
        <dbReference type="SAM" id="MobiDB-lite"/>
    </source>
</evidence>
<organism evidence="2 3">
    <name type="scientific">Acer negundo</name>
    <name type="common">Box elder</name>
    <dbReference type="NCBI Taxonomy" id="4023"/>
    <lineage>
        <taxon>Eukaryota</taxon>
        <taxon>Viridiplantae</taxon>
        <taxon>Streptophyta</taxon>
        <taxon>Embryophyta</taxon>
        <taxon>Tracheophyta</taxon>
        <taxon>Spermatophyta</taxon>
        <taxon>Magnoliopsida</taxon>
        <taxon>eudicotyledons</taxon>
        <taxon>Gunneridae</taxon>
        <taxon>Pentapetalae</taxon>
        <taxon>rosids</taxon>
        <taxon>malvids</taxon>
        <taxon>Sapindales</taxon>
        <taxon>Sapindaceae</taxon>
        <taxon>Hippocastanoideae</taxon>
        <taxon>Acereae</taxon>
        <taxon>Acer</taxon>
    </lineage>
</organism>
<sequence length="220" mass="25054">MEVRVYSCAALRVSKKLGSRVDFQSHFRWSCIVTSADIGTSPPPLPPATQSPSEIVDPHPRYPRRARKSTQPPDFSYSLILIGCKLRLRNSLLCIRQILKICIEVAFSLKGYLLSQSKYIVDILERARLTDSRMVDTSLELNVRYSPFDGTPLLDPTLYRTIVGSLVYLTITRPNIAYAVHIVSQFVASPTSVHWAAVLHILRYLQGTIFKVFYYHRHCL</sequence>
<protein>
    <recommendedName>
        <fullName evidence="4">Mitochondrial protein</fullName>
    </recommendedName>
</protein>
<dbReference type="PANTHER" id="PTHR11439">
    <property type="entry name" value="GAG-POL-RELATED RETROTRANSPOSON"/>
    <property type="match status" value="1"/>
</dbReference>
<accession>A0AAD5NPV9</accession>
<keyword evidence="3" id="KW-1185">Reference proteome</keyword>
<proteinExistence type="predicted"/>
<name>A0AAD5NPV9_ACENE</name>
<evidence type="ECO:0008006" key="4">
    <source>
        <dbReference type="Google" id="ProtNLM"/>
    </source>
</evidence>
<dbReference type="Proteomes" id="UP001064489">
    <property type="component" value="Chromosome 5"/>
</dbReference>
<dbReference type="PANTHER" id="PTHR11439:SF461">
    <property type="entry name" value="OS10G0432200 PROTEIN"/>
    <property type="match status" value="1"/>
</dbReference>